<keyword evidence="2" id="KW-1185">Reference proteome</keyword>
<dbReference type="OMA" id="HHENREM"/>
<dbReference type="Proteomes" id="UP000016936">
    <property type="component" value="Unassembled WGS sequence"/>
</dbReference>
<dbReference type="InterPro" id="IPR012674">
    <property type="entry name" value="Calycin"/>
</dbReference>
<proteinExistence type="predicted"/>
<dbReference type="Gene3D" id="2.40.128.20">
    <property type="match status" value="1"/>
</dbReference>
<gene>
    <name evidence="1" type="ORF">COCHEDRAFT_1159494</name>
</gene>
<protein>
    <submittedName>
        <fullName evidence="1">Uncharacterized protein</fullName>
    </submittedName>
</protein>
<organism evidence="1 2">
    <name type="scientific">Cochliobolus heterostrophus (strain C5 / ATCC 48332 / race O)</name>
    <name type="common">Southern corn leaf blight fungus</name>
    <name type="synonym">Bipolaris maydis</name>
    <dbReference type="NCBI Taxonomy" id="701091"/>
    <lineage>
        <taxon>Eukaryota</taxon>
        <taxon>Fungi</taxon>
        <taxon>Dikarya</taxon>
        <taxon>Ascomycota</taxon>
        <taxon>Pezizomycotina</taxon>
        <taxon>Dothideomycetes</taxon>
        <taxon>Pleosporomycetidae</taxon>
        <taxon>Pleosporales</taxon>
        <taxon>Pleosporineae</taxon>
        <taxon>Pleosporaceae</taxon>
        <taxon>Bipolaris</taxon>
    </lineage>
</organism>
<dbReference type="EMBL" id="KB445582">
    <property type="protein sequence ID" value="EMD87174.1"/>
    <property type="molecule type" value="Genomic_DNA"/>
</dbReference>
<dbReference type="PANTHER" id="PTHR40087">
    <property type="entry name" value="PHENOLIC ACID DECARBOXYLASE PADC"/>
    <property type="match status" value="1"/>
</dbReference>
<dbReference type="HOGENOM" id="CLU_104261_0_0_1"/>
<dbReference type="InterPro" id="IPR008729">
    <property type="entry name" value="PA_de_COase"/>
</dbReference>
<dbReference type="GO" id="GO:0016831">
    <property type="term" value="F:carboxy-lyase activity"/>
    <property type="evidence" value="ECO:0007669"/>
    <property type="project" value="InterPro"/>
</dbReference>
<dbReference type="AlphaFoldDB" id="M2TL07"/>
<dbReference type="PANTHER" id="PTHR40087:SF1">
    <property type="entry name" value="PHENOLIC ACID DECARBOXYLASE PADC"/>
    <property type="match status" value="1"/>
</dbReference>
<evidence type="ECO:0000313" key="2">
    <source>
        <dbReference type="Proteomes" id="UP000016936"/>
    </source>
</evidence>
<sequence>MGLEGILDRVVYRVRTGPLEGRVNYVRAWYQEIILERLYKVSCLEETGTVVSQTIDLEEKKIWTFAAFSKGHHENREMLRHPKMTHLDSWRELAKIGIQTDRHCVPHEGVITQVLEGPGSDLPVIEDSWPVL</sequence>
<reference evidence="1 2" key="1">
    <citation type="journal article" date="2012" name="PLoS Pathog.">
        <title>Diverse lifestyles and strategies of plant pathogenesis encoded in the genomes of eighteen Dothideomycetes fungi.</title>
        <authorList>
            <person name="Ohm R.A."/>
            <person name="Feau N."/>
            <person name="Henrissat B."/>
            <person name="Schoch C.L."/>
            <person name="Horwitz B.A."/>
            <person name="Barry K.W."/>
            <person name="Condon B.J."/>
            <person name="Copeland A.C."/>
            <person name="Dhillon B."/>
            <person name="Glaser F."/>
            <person name="Hesse C.N."/>
            <person name="Kosti I."/>
            <person name="LaButti K."/>
            <person name="Lindquist E.A."/>
            <person name="Lucas S."/>
            <person name="Salamov A.A."/>
            <person name="Bradshaw R.E."/>
            <person name="Ciuffetti L."/>
            <person name="Hamelin R.C."/>
            <person name="Kema G.H.J."/>
            <person name="Lawrence C."/>
            <person name="Scott J.A."/>
            <person name="Spatafora J.W."/>
            <person name="Turgeon B.G."/>
            <person name="de Wit P.J.G.M."/>
            <person name="Zhong S."/>
            <person name="Goodwin S.B."/>
            <person name="Grigoriev I.V."/>
        </authorList>
    </citation>
    <scope>NUCLEOTIDE SEQUENCE [LARGE SCALE GENOMIC DNA]</scope>
    <source>
        <strain evidence="2">C5 / ATCC 48332 / race O</strain>
    </source>
</reference>
<reference evidence="2" key="2">
    <citation type="journal article" date="2013" name="PLoS Genet.">
        <title>Comparative genome structure, secondary metabolite, and effector coding capacity across Cochliobolus pathogens.</title>
        <authorList>
            <person name="Condon B.J."/>
            <person name="Leng Y."/>
            <person name="Wu D."/>
            <person name="Bushley K.E."/>
            <person name="Ohm R.A."/>
            <person name="Otillar R."/>
            <person name="Martin J."/>
            <person name="Schackwitz W."/>
            <person name="Grimwood J."/>
            <person name="MohdZainudin N."/>
            <person name="Xue C."/>
            <person name="Wang R."/>
            <person name="Manning V.A."/>
            <person name="Dhillon B."/>
            <person name="Tu Z.J."/>
            <person name="Steffenson B.J."/>
            <person name="Salamov A."/>
            <person name="Sun H."/>
            <person name="Lowry S."/>
            <person name="LaButti K."/>
            <person name="Han J."/>
            <person name="Copeland A."/>
            <person name="Lindquist E."/>
            <person name="Barry K."/>
            <person name="Schmutz J."/>
            <person name="Baker S.E."/>
            <person name="Ciuffetti L.M."/>
            <person name="Grigoriev I.V."/>
            <person name="Zhong S."/>
            <person name="Turgeon B.G."/>
        </authorList>
    </citation>
    <scope>NUCLEOTIDE SEQUENCE [LARGE SCALE GENOMIC DNA]</scope>
    <source>
        <strain evidence="2">C5 / ATCC 48332 / race O</strain>
    </source>
</reference>
<evidence type="ECO:0000313" key="1">
    <source>
        <dbReference type="EMBL" id="EMD87174.1"/>
    </source>
</evidence>
<accession>M2TL07</accession>
<name>M2TL07_COCH5</name>
<dbReference type="SUPFAM" id="SSF50814">
    <property type="entry name" value="Lipocalins"/>
    <property type="match status" value="1"/>
</dbReference>